<dbReference type="Proteomes" id="UP000282971">
    <property type="component" value="Unassembled WGS sequence"/>
</dbReference>
<proteinExistence type="predicted"/>
<comment type="caution">
    <text evidence="1">The sequence shown here is derived from an EMBL/GenBank/DDBJ whole genome shotgun (WGS) entry which is preliminary data.</text>
</comment>
<evidence type="ECO:0000313" key="2">
    <source>
        <dbReference type="Proteomes" id="UP000282971"/>
    </source>
</evidence>
<gene>
    <name evidence="1" type="ORF">EOD43_17655</name>
</gene>
<name>A0A437LXI6_9SPHN</name>
<organism evidence="1 2">
    <name type="scientific">Sphingomonas crocodyli</name>
    <dbReference type="NCBI Taxonomy" id="1979270"/>
    <lineage>
        <taxon>Bacteria</taxon>
        <taxon>Pseudomonadati</taxon>
        <taxon>Pseudomonadota</taxon>
        <taxon>Alphaproteobacteria</taxon>
        <taxon>Sphingomonadales</taxon>
        <taxon>Sphingomonadaceae</taxon>
        <taxon>Sphingomonas</taxon>
    </lineage>
</organism>
<accession>A0A437LXI6</accession>
<sequence length="87" mass="9842">MRRRRAGKPRRPIANSCRKSRPTTYWACKAPASRVPGGPVMTVVHVGNSMIETNQVWTIWFEGMKKHEGQFPAEAIVKAEPPITRLN</sequence>
<dbReference type="AlphaFoldDB" id="A0A437LXI6"/>
<protein>
    <submittedName>
        <fullName evidence="1">DUF2158 domain-containing protein</fullName>
    </submittedName>
</protein>
<keyword evidence="2" id="KW-1185">Reference proteome</keyword>
<reference evidence="1 2" key="1">
    <citation type="submission" date="2019-01" db="EMBL/GenBank/DDBJ databases">
        <authorList>
            <person name="Chen W.-M."/>
        </authorList>
    </citation>
    <scope>NUCLEOTIDE SEQUENCE [LARGE SCALE GENOMIC DNA]</scope>
    <source>
        <strain evidence="1 2">CCP-7</strain>
    </source>
</reference>
<evidence type="ECO:0000313" key="1">
    <source>
        <dbReference type="EMBL" id="RVT90135.1"/>
    </source>
</evidence>
<dbReference type="OrthoDB" id="7173769at2"/>
<dbReference type="EMBL" id="SACN01000003">
    <property type="protein sequence ID" value="RVT90135.1"/>
    <property type="molecule type" value="Genomic_DNA"/>
</dbReference>